<dbReference type="STRING" id="61395.A0A1Y1W415"/>
<feature type="compositionally biased region" description="Low complexity" evidence="10">
    <location>
        <begin position="1"/>
        <end position="15"/>
    </location>
</feature>
<evidence type="ECO:0000256" key="3">
    <source>
        <dbReference type="ARBA" id="ARBA00022692"/>
    </source>
</evidence>
<dbReference type="PROSITE" id="PS50892">
    <property type="entry name" value="V_SNARE"/>
    <property type="match status" value="1"/>
</dbReference>
<keyword evidence="8 9" id="KW-0175">Coiled coil</keyword>
<evidence type="ECO:0000313" key="14">
    <source>
        <dbReference type="Proteomes" id="UP000193922"/>
    </source>
</evidence>
<dbReference type="InterPro" id="IPR016444">
    <property type="entry name" value="Synaptobrevin/VAMP"/>
</dbReference>
<evidence type="ECO:0000256" key="6">
    <source>
        <dbReference type="ARBA" id="ARBA00023136"/>
    </source>
</evidence>
<dbReference type="SUPFAM" id="SSF58038">
    <property type="entry name" value="SNARE fusion complex"/>
    <property type="match status" value="1"/>
</dbReference>
<dbReference type="GO" id="GO:0012505">
    <property type="term" value="C:endomembrane system"/>
    <property type="evidence" value="ECO:0007669"/>
    <property type="project" value="UniProtKB-SubCell"/>
</dbReference>
<sequence>MSSYNNNNNGGYNSNPYAYPSENNPTSGGNKGQEVQRQVDEVVGIMQENINKVMEREERLDTLQNKTEQLNEGARQFRRGATDVRKKMWWRDMKLKIIIAVIIIILIVVIVVPVVMSKNK</sequence>
<evidence type="ECO:0000256" key="10">
    <source>
        <dbReference type="SAM" id="MobiDB-lite"/>
    </source>
</evidence>
<comment type="subcellular location">
    <subcellularLocation>
        <location evidence="7">Endomembrane system</location>
        <topology evidence="7">Single-pass type IV membrane protein</topology>
    </subcellularLocation>
</comment>
<proteinExistence type="inferred from homology"/>
<evidence type="ECO:0000256" key="5">
    <source>
        <dbReference type="ARBA" id="ARBA00022989"/>
    </source>
</evidence>
<dbReference type="AlphaFoldDB" id="A0A1Y1W415"/>
<dbReference type="FunFam" id="1.20.5.110:FF:000004">
    <property type="entry name" value="Vesicle-associated membrane protein 7"/>
    <property type="match status" value="1"/>
</dbReference>
<dbReference type="PANTHER" id="PTHR45701">
    <property type="entry name" value="SYNAPTOBREVIN FAMILY MEMBER"/>
    <property type="match status" value="1"/>
</dbReference>
<evidence type="ECO:0000256" key="4">
    <source>
        <dbReference type="ARBA" id="ARBA00022927"/>
    </source>
</evidence>
<evidence type="ECO:0000256" key="8">
    <source>
        <dbReference type="PROSITE-ProRule" id="PRU00290"/>
    </source>
</evidence>
<keyword evidence="6 11" id="KW-0472">Membrane</keyword>
<evidence type="ECO:0000256" key="7">
    <source>
        <dbReference type="ARBA" id="ARBA00046280"/>
    </source>
</evidence>
<comment type="similarity">
    <text evidence="1">Belongs to the synaptobrevin family.</text>
</comment>
<dbReference type="InterPro" id="IPR042855">
    <property type="entry name" value="V_SNARE_CC"/>
</dbReference>
<dbReference type="Proteomes" id="UP000193922">
    <property type="component" value="Unassembled WGS sequence"/>
</dbReference>
<dbReference type="Gene3D" id="1.20.5.110">
    <property type="match status" value="1"/>
</dbReference>
<dbReference type="OrthoDB" id="190375at2759"/>
<comment type="caution">
    <text evidence="13">The sequence shown here is derived from an EMBL/GenBank/DDBJ whole genome shotgun (WGS) entry which is preliminary data.</text>
</comment>
<dbReference type="PRINTS" id="PR00219">
    <property type="entry name" value="SYNAPTOBREVN"/>
</dbReference>
<evidence type="ECO:0000256" key="11">
    <source>
        <dbReference type="SAM" id="Phobius"/>
    </source>
</evidence>
<feature type="region of interest" description="Disordered" evidence="10">
    <location>
        <begin position="1"/>
        <end position="35"/>
    </location>
</feature>
<reference evidence="13 14" key="1">
    <citation type="submission" date="2016-07" db="EMBL/GenBank/DDBJ databases">
        <title>Pervasive Adenine N6-methylation of Active Genes in Fungi.</title>
        <authorList>
            <consortium name="DOE Joint Genome Institute"/>
            <person name="Mondo S.J."/>
            <person name="Dannebaum R.O."/>
            <person name="Kuo R.C."/>
            <person name="Labutti K."/>
            <person name="Haridas S."/>
            <person name="Kuo A."/>
            <person name="Salamov A."/>
            <person name="Ahrendt S.R."/>
            <person name="Lipzen A."/>
            <person name="Sullivan W."/>
            <person name="Andreopoulos W.B."/>
            <person name="Clum A."/>
            <person name="Lindquist E."/>
            <person name="Daum C."/>
            <person name="Ramamoorthy G.K."/>
            <person name="Gryganskyi A."/>
            <person name="Culley D."/>
            <person name="Magnuson J.K."/>
            <person name="James T.Y."/>
            <person name="O'Malley M.A."/>
            <person name="Stajich J.E."/>
            <person name="Spatafora J.W."/>
            <person name="Visel A."/>
            <person name="Grigoriev I.V."/>
        </authorList>
    </citation>
    <scope>NUCLEOTIDE SEQUENCE [LARGE SCALE GENOMIC DNA]</scope>
    <source>
        <strain evidence="13 14">ATCC 12442</strain>
    </source>
</reference>
<feature type="compositionally biased region" description="Polar residues" evidence="10">
    <location>
        <begin position="21"/>
        <end position="35"/>
    </location>
</feature>
<feature type="transmembrane region" description="Helical" evidence="11">
    <location>
        <begin position="95"/>
        <end position="116"/>
    </location>
</feature>
<keyword evidence="3 11" id="KW-0812">Transmembrane</keyword>
<evidence type="ECO:0000256" key="9">
    <source>
        <dbReference type="SAM" id="Coils"/>
    </source>
</evidence>
<name>A0A1Y1W415_9FUNG</name>
<dbReference type="GeneID" id="63804702"/>
<dbReference type="PROSITE" id="PS00417">
    <property type="entry name" value="SYNAPTOBREVIN"/>
    <property type="match status" value="1"/>
</dbReference>
<feature type="domain" description="V-SNARE coiled-coil homology" evidence="12">
    <location>
        <begin position="31"/>
        <end position="91"/>
    </location>
</feature>
<accession>A0A1Y1W415</accession>
<dbReference type="Pfam" id="PF00957">
    <property type="entry name" value="Synaptobrevin"/>
    <property type="match status" value="1"/>
</dbReference>
<dbReference type="GO" id="GO:0015031">
    <property type="term" value="P:protein transport"/>
    <property type="evidence" value="ECO:0007669"/>
    <property type="project" value="UniProtKB-KW"/>
</dbReference>
<evidence type="ECO:0000259" key="12">
    <source>
        <dbReference type="PROSITE" id="PS50892"/>
    </source>
</evidence>
<gene>
    <name evidence="13" type="ORF">DL89DRAFT_268830</name>
</gene>
<organism evidence="13 14">
    <name type="scientific">Linderina pennispora</name>
    <dbReference type="NCBI Taxonomy" id="61395"/>
    <lineage>
        <taxon>Eukaryota</taxon>
        <taxon>Fungi</taxon>
        <taxon>Fungi incertae sedis</taxon>
        <taxon>Zoopagomycota</taxon>
        <taxon>Kickxellomycotina</taxon>
        <taxon>Kickxellomycetes</taxon>
        <taxon>Kickxellales</taxon>
        <taxon>Kickxellaceae</taxon>
        <taxon>Linderina</taxon>
    </lineage>
</organism>
<evidence type="ECO:0000256" key="2">
    <source>
        <dbReference type="ARBA" id="ARBA00022448"/>
    </source>
</evidence>
<feature type="coiled-coil region" evidence="9">
    <location>
        <begin position="46"/>
        <end position="73"/>
    </location>
</feature>
<evidence type="ECO:0000256" key="1">
    <source>
        <dbReference type="ARBA" id="ARBA00008025"/>
    </source>
</evidence>
<dbReference type="PIRSF" id="PIRSF005409">
    <property type="entry name" value="Synaptobrevin_euk"/>
    <property type="match status" value="1"/>
</dbReference>
<dbReference type="GO" id="GO:0005737">
    <property type="term" value="C:cytoplasm"/>
    <property type="evidence" value="ECO:0007669"/>
    <property type="project" value="UniProtKB-ARBA"/>
</dbReference>
<dbReference type="GO" id="GO:0016192">
    <property type="term" value="P:vesicle-mediated transport"/>
    <property type="evidence" value="ECO:0007669"/>
    <property type="project" value="InterPro"/>
</dbReference>
<keyword evidence="5 11" id="KW-1133">Transmembrane helix</keyword>
<dbReference type="GO" id="GO:0016020">
    <property type="term" value="C:membrane"/>
    <property type="evidence" value="ECO:0007669"/>
    <property type="project" value="InterPro"/>
</dbReference>
<keyword evidence="4" id="KW-0653">Protein transport</keyword>
<dbReference type="InterPro" id="IPR001388">
    <property type="entry name" value="Synaptobrevin-like"/>
</dbReference>
<dbReference type="EMBL" id="MCFD01000010">
    <property type="protein sequence ID" value="ORX68313.1"/>
    <property type="molecule type" value="Genomic_DNA"/>
</dbReference>
<protein>
    <submittedName>
        <fullName evidence="13">Synaptobrevin</fullName>
    </submittedName>
</protein>
<keyword evidence="2" id="KW-0813">Transport</keyword>
<keyword evidence="14" id="KW-1185">Reference proteome</keyword>
<evidence type="ECO:0000313" key="13">
    <source>
        <dbReference type="EMBL" id="ORX68313.1"/>
    </source>
</evidence>
<dbReference type="RefSeq" id="XP_040742127.1">
    <property type="nucleotide sequence ID" value="XM_040888054.1"/>
</dbReference>